<protein>
    <submittedName>
        <fullName evidence="1">Uncharacterized protein</fullName>
    </submittedName>
</protein>
<accession>A0AAD3XLV8</accession>
<comment type="caution">
    <text evidence="1">The sequence shown here is derived from an EMBL/GenBank/DDBJ whole genome shotgun (WGS) entry which is preliminary data.</text>
</comment>
<dbReference type="AlphaFoldDB" id="A0AAD3XLV8"/>
<sequence>MLTTFGVGGRAVHEARDAVYSTAEISLTVVLAVLQIKAVQLDVAWVPISKPKARSLGKTINAKSVRSFDQTPEFNNSMQTLSL</sequence>
<evidence type="ECO:0000313" key="2">
    <source>
        <dbReference type="Proteomes" id="UP001279734"/>
    </source>
</evidence>
<name>A0AAD3XLV8_NEPGR</name>
<organism evidence="1 2">
    <name type="scientific">Nepenthes gracilis</name>
    <name type="common">Slender pitcher plant</name>
    <dbReference type="NCBI Taxonomy" id="150966"/>
    <lineage>
        <taxon>Eukaryota</taxon>
        <taxon>Viridiplantae</taxon>
        <taxon>Streptophyta</taxon>
        <taxon>Embryophyta</taxon>
        <taxon>Tracheophyta</taxon>
        <taxon>Spermatophyta</taxon>
        <taxon>Magnoliopsida</taxon>
        <taxon>eudicotyledons</taxon>
        <taxon>Gunneridae</taxon>
        <taxon>Pentapetalae</taxon>
        <taxon>Caryophyllales</taxon>
        <taxon>Nepenthaceae</taxon>
        <taxon>Nepenthes</taxon>
    </lineage>
</organism>
<proteinExistence type="predicted"/>
<gene>
    <name evidence="1" type="ORF">Nepgr_011318</name>
</gene>
<dbReference type="EMBL" id="BSYO01000009">
    <property type="protein sequence ID" value="GMH09477.1"/>
    <property type="molecule type" value="Genomic_DNA"/>
</dbReference>
<dbReference type="Proteomes" id="UP001279734">
    <property type="component" value="Unassembled WGS sequence"/>
</dbReference>
<reference evidence="1" key="1">
    <citation type="submission" date="2023-05" db="EMBL/GenBank/DDBJ databases">
        <title>Nepenthes gracilis genome sequencing.</title>
        <authorList>
            <person name="Fukushima K."/>
        </authorList>
    </citation>
    <scope>NUCLEOTIDE SEQUENCE</scope>
    <source>
        <strain evidence="1">SING2019-196</strain>
    </source>
</reference>
<keyword evidence="2" id="KW-1185">Reference proteome</keyword>
<evidence type="ECO:0000313" key="1">
    <source>
        <dbReference type="EMBL" id="GMH09477.1"/>
    </source>
</evidence>